<dbReference type="EMBL" id="JBHTAI010000002">
    <property type="protein sequence ID" value="MFC7147795.1"/>
    <property type="molecule type" value="Genomic_DNA"/>
</dbReference>
<accession>A0ABW2F7D1</accession>
<organism evidence="2 3">
    <name type="scientific">Cohnella cellulosilytica</name>
    <dbReference type="NCBI Taxonomy" id="986710"/>
    <lineage>
        <taxon>Bacteria</taxon>
        <taxon>Bacillati</taxon>
        <taxon>Bacillota</taxon>
        <taxon>Bacilli</taxon>
        <taxon>Bacillales</taxon>
        <taxon>Paenibacillaceae</taxon>
        <taxon>Cohnella</taxon>
    </lineage>
</organism>
<feature type="transmembrane region" description="Helical" evidence="1">
    <location>
        <begin position="12"/>
        <end position="34"/>
    </location>
</feature>
<gene>
    <name evidence="2" type="ORF">ACFQMJ_04520</name>
</gene>
<feature type="transmembrane region" description="Helical" evidence="1">
    <location>
        <begin position="234"/>
        <end position="252"/>
    </location>
</feature>
<comment type="caution">
    <text evidence="2">The sequence shown here is derived from an EMBL/GenBank/DDBJ whole genome shotgun (WGS) entry which is preliminary data.</text>
</comment>
<feature type="transmembrane region" description="Helical" evidence="1">
    <location>
        <begin position="130"/>
        <end position="147"/>
    </location>
</feature>
<evidence type="ECO:0000256" key="1">
    <source>
        <dbReference type="SAM" id="Phobius"/>
    </source>
</evidence>
<proteinExistence type="predicted"/>
<feature type="transmembrane region" description="Helical" evidence="1">
    <location>
        <begin position="46"/>
        <end position="66"/>
    </location>
</feature>
<feature type="transmembrane region" description="Helical" evidence="1">
    <location>
        <begin position="304"/>
        <end position="326"/>
    </location>
</feature>
<evidence type="ECO:0000313" key="3">
    <source>
        <dbReference type="Proteomes" id="UP001596378"/>
    </source>
</evidence>
<feature type="transmembrane region" description="Helical" evidence="1">
    <location>
        <begin position="346"/>
        <end position="363"/>
    </location>
</feature>
<keyword evidence="3" id="KW-1185">Reference proteome</keyword>
<feature type="transmembrane region" description="Helical" evidence="1">
    <location>
        <begin position="191"/>
        <end position="213"/>
    </location>
</feature>
<dbReference type="Proteomes" id="UP001596378">
    <property type="component" value="Unassembled WGS sequence"/>
</dbReference>
<name>A0ABW2F7D1_9BACL</name>
<protein>
    <submittedName>
        <fullName evidence="2">Multi antimicrobial extrusion protein MatE</fullName>
    </submittedName>
</protein>
<evidence type="ECO:0000313" key="2">
    <source>
        <dbReference type="EMBL" id="MFC7147795.1"/>
    </source>
</evidence>
<keyword evidence="1" id="KW-0812">Transmembrane</keyword>
<reference evidence="3" key="1">
    <citation type="journal article" date="2019" name="Int. J. Syst. Evol. Microbiol.">
        <title>The Global Catalogue of Microorganisms (GCM) 10K type strain sequencing project: providing services to taxonomists for standard genome sequencing and annotation.</title>
        <authorList>
            <consortium name="The Broad Institute Genomics Platform"/>
            <consortium name="The Broad Institute Genome Sequencing Center for Infectious Disease"/>
            <person name="Wu L."/>
            <person name="Ma J."/>
        </authorList>
    </citation>
    <scope>NUCLEOTIDE SEQUENCE [LARGE SCALE GENOMIC DNA]</scope>
    <source>
        <strain evidence="3">KCTC 12907</strain>
    </source>
</reference>
<feature type="transmembrane region" description="Helical" evidence="1">
    <location>
        <begin position="159"/>
        <end position="179"/>
    </location>
</feature>
<feature type="transmembrane region" description="Helical" evidence="1">
    <location>
        <begin position="264"/>
        <end position="283"/>
    </location>
</feature>
<keyword evidence="1" id="KW-0472">Membrane</keyword>
<feature type="transmembrane region" description="Helical" evidence="1">
    <location>
        <begin position="87"/>
        <end position="110"/>
    </location>
</feature>
<dbReference type="InterPro" id="IPR009887">
    <property type="entry name" value="ANKH"/>
</dbReference>
<sequence>MSVNEQPLRLSQIFAFFLPLSVAACLVTVSHLIISSTLARSANPQIVIAAYAIAISLMGIVERPAVLLRQTCSRLVSDRRSFRSMAIVTTLVIIGIVSLGLIIAYTHLGVFIFRRFFGVDDALVKPILDIYRILMFVGIFSGLRGLFQGIIISNRQTKWLTVGMVIRLAVMYMLSVYFIRTDQVSSGKIGAIIFFTGMAIECAVSIILGVRVLKRLKLADTNRPAVSQKHIFRFYQPLLYSSIIAVSIEPLTNALLGRTNNIELSIASFAIAASLTNLITSLVSYSHQIVLNFYNVDRKKARQFIQLASLIPLLIMALLCYTPLGLWVMHYIMGIDQLLMNESLKILRIFMIFAFVFPWLDYCNGLVMLSGRTKIMLLSQSSNVLMTFGILIFCIMFFPHLNGMIGSLAQSIGMLSEISVVLLVMRLSKIKLNELPLNGN</sequence>
<keyword evidence="1" id="KW-1133">Transmembrane helix</keyword>
<dbReference type="Pfam" id="PF07260">
    <property type="entry name" value="ANKH"/>
    <property type="match status" value="1"/>
</dbReference>
<dbReference type="RefSeq" id="WP_378048064.1">
    <property type="nucleotide sequence ID" value="NZ_JBHMDN010000016.1"/>
</dbReference>
<feature type="transmembrane region" description="Helical" evidence="1">
    <location>
        <begin position="375"/>
        <end position="398"/>
    </location>
</feature>